<sequence length="387" mass="42443">MRSRSPGLVALAMMALLVLPVVPQAAAQSPPTIEEYSLPNGTASIDVMCIDSQGDVWLAQSYPPILYRFDATAKAFERHEIPVKGEALFKGMSAEGSEYIWLADQSGQQIICYDVARDKFHYFTLPVKLNPSDVISDGTYLWVGCNMELARISIEEANTTPMRDYWVDKYFANIVDIERDRTGNIWFVEYSSNKVGGYDRMVDQSDPDNAIKLFPIPTPDSAPTCLDIDSQGRLWFIESGPGKLGMFDTSMNTFKELDMPVLDGLKASPKRLAVDGDDCVWLTDLPNNRIIKYYPSKGVFVPISLNGSRVYPTFIDVDGDKVWVLESGARCLALVRADPLYGFVATPTPSPASTPVATPIVSPTPKPAPGLGLLAAIAALMIAKKSP</sequence>
<keyword evidence="2" id="KW-1185">Reference proteome</keyword>
<dbReference type="InterPro" id="IPR015943">
    <property type="entry name" value="WD40/YVTN_repeat-like_dom_sf"/>
</dbReference>
<protein>
    <submittedName>
        <fullName evidence="1">Streptogramin lyase</fullName>
    </submittedName>
</protein>
<dbReference type="PANTHER" id="PTHR40274:SF3">
    <property type="entry name" value="VIRGINIAMYCIN B LYASE"/>
    <property type="match status" value="1"/>
</dbReference>
<dbReference type="eggNOG" id="arCOG03564">
    <property type="taxonomic scope" value="Archaea"/>
</dbReference>
<dbReference type="GO" id="GO:0016829">
    <property type="term" value="F:lyase activity"/>
    <property type="evidence" value="ECO:0007669"/>
    <property type="project" value="UniProtKB-KW"/>
</dbReference>
<evidence type="ECO:0000313" key="2">
    <source>
        <dbReference type="Proteomes" id="UP000005233"/>
    </source>
</evidence>
<dbReference type="InterPro" id="IPR051344">
    <property type="entry name" value="Vgb"/>
</dbReference>
<evidence type="ECO:0000313" key="1">
    <source>
        <dbReference type="EMBL" id="AFD01228.1"/>
    </source>
</evidence>
<dbReference type="Pfam" id="PF24684">
    <property type="entry name" value="Vgb_lyase"/>
    <property type="match status" value="1"/>
</dbReference>
<dbReference type="OrthoDB" id="11063at2157"/>
<dbReference type="AlphaFoldDB" id="H8I7L8"/>
<dbReference type="GeneID" id="11972681"/>
<dbReference type="RefSeq" id="WP_014407059.1">
    <property type="nucleotide sequence ID" value="NC_017034.1"/>
</dbReference>
<dbReference type="EMBL" id="CP003243">
    <property type="protein sequence ID" value="AFD01228.1"/>
    <property type="molecule type" value="Genomic_DNA"/>
</dbReference>
<dbReference type="HOGENOM" id="CLU_712920_0_0_2"/>
<keyword evidence="1" id="KW-0456">Lyase</keyword>
<reference evidence="1 2" key="1">
    <citation type="journal article" date="2012" name="J. Bacteriol.">
        <title>Complete genome sequence of a thermophilic methanogen, Methanocella conradii HZ254, isolated from Chinese rice field soil.</title>
        <authorList>
            <person name="Lu Z."/>
            <person name="Lu Y."/>
        </authorList>
    </citation>
    <scope>NUCLEOTIDE SEQUENCE [LARGE SCALE GENOMIC DNA]</scope>
    <source>
        <strain evidence="2">DSM 24694 / JCM 17849 / CGMCC 1.5162 / HZ254</strain>
    </source>
</reference>
<dbReference type="SUPFAM" id="SSF63829">
    <property type="entry name" value="Calcium-dependent phosphotriesterase"/>
    <property type="match status" value="1"/>
</dbReference>
<proteinExistence type="predicted"/>
<dbReference type="Gene3D" id="2.130.10.10">
    <property type="entry name" value="YVTN repeat-like/Quinoprotein amine dehydrogenase"/>
    <property type="match status" value="2"/>
</dbReference>
<organism evidence="1 2">
    <name type="scientific">Methanocella conradii (strain DSM 24694 / JCM 17849 / CGMCC 1.5162 / HZ254)</name>
    <dbReference type="NCBI Taxonomy" id="1041930"/>
    <lineage>
        <taxon>Archaea</taxon>
        <taxon>Methanobacteriati</taxon>
        <taxon>Methanobacteriota</taxon>
        <taxon>Stenosarchaea group</taxon>
        <taxon>Methanomicrobia</taxon>
        <taxon>Methanocellales</taxon>
        <taxon>Methanocellaceae</taxon>
        <taxon>Methanocella</taxon>
    </lineage>
</organism>
<dbReference type="STRING" id="1041930.Mtc_2503"/>
<dbReference type="KEGG" id="mez:Mtc_2503"/>
<dbReference type="PANTHER" id="PTHR40274">
    <property type="entry name" value="VIRGINIAMYCIN B LYASE"/>
    <property type="match status" value="1"/>
</dbReference>
<dbReference type="Proteomes" id="UP000005233">
    <property type="component" value="Chromosome"/>
</dbReference>
<accession>H8I7L8</accession>
<name>H8I7L8_METCZ</name>
<gene>
    <name evidence="1" type="ordered locus">Mtc_2503</name>
</gene>